<reference evidence="1" key="1">
    <citation type="journal article" date="2022" name="Microorganisms">
        <title>Discovery, Biosynthesis and Biological Activity of a Succinylated Myxochelin from the Myxobacterial Strain MSr12020.</title>
        <authorList>
            <person name="Okoth D.A."/>
            <person name="Hug J.J."/>
            <person name="Garcia R."/>
            <person name="Muller R."/>
        </authorList>
    </citation>
    <scope>NUCLEOTIDE SEQUENCE</scope>
    <source>
        <strain evidence="1">MSr12020</strain>
    </source>
</reference>
<protein>
    <submittedName>
        <fullName evidence="1">Uncharacterized protein</fullName>
    </submittedName>
</protein>
<dbReference type="EMBL" id="OP359050">
    <property type="protein sequence ID" value="UZH23235.1"/>
    <property type="molecule type" value="Genomic_DNA"/>
</dbReference>
<dbReference type="InterPro" id="IPR013320">
    <property type="entry name" value="ConA-like_dom_sf"/>
</dbReference>
<dbReference type="Gene3D" id="2.60.120.260">
    <property type="entry name" value="Galactose-binding domain-like"/>
    <property type="match status" value="2"/>
</dbReference>
<proteinExistence type="predicted"/>
<dbReference type="InterPro" id="IPR013783">
    <property type="entry name" value="Ig-like_fold"/>
</dbReference>
<dbReference type="GO" id="GO:0016020">
    <property type="term" value="C:membrane"/>
    <property type="evidence" value="ECO:0007669"/>
    <property type="project" value="InterPro"/>
</dbReference>
<dbReference type="Pfam" id="PF20773">
    <property type="entry name" value="InhA-like_MAM"/>
    <property type="match status" value="2"/>
</dbReference>
<dbReference type="InterPro" id="IPR015919">
    <property type="entry name" value="Cadherin-like_sf"/>
</dbReference>
<organism evidence="1">
    <name type="scientific">myxobacterium MSr12020</name>
    <dbReference type="NCBI Taxonomy" id="2993535"/>
    <lineage>
        <taxon>Bacteria</taxon>
        <taxon>Pseudomonadati</taxon>
        <taxon>Myxococcota</taxon>
        <taxon>Myxococcia</taxon>
        <taxon>Myxococcales</taxon>
    </lineage>
</organism>
<reference evidence="1" key="2">
    <citation type="submission" date="2022-09" db="EMBL/GenBank/DDBJ databases">
        <authorList>
            <person name="Okoth D.A."/>
            <person name="Hug J.J."/>
            <person name="Garcia R."/>
            <person name="Mueller R."/>
        </authorList>
    </citation>
    <scope>NUCLEOTIDE SEQUENCE</scope>
    <source>
        <strain evidence="1">MSr12020</strain>
    </source>
</reference>
<evidence type="ECO:0000313" key="1">
    <source>
        <dbReference type="EMBL" id="UZH23235.1"/>
    </source>
</evidence>
<dbReference type="SUPFAM" id="SSF49899">
    <property type="entry name" value="Concanavalin A-like lectins/glucanases"/>
    <property type="match status" value="1"/>
</dbReference>
<dbReference type="Gene3D" id="2.60.40.10">
    <property type="entry name" value="Immunoglobulins"/>
    <property type="match status" value="1"/>
</dbReference>
<dbReference type="AlphaFoldDB" id="A0A9E8D9V5"/>
<dbReference type="GO" id="GO:0005509">
    <property type="term" value="F:calcium ion binding"/>
    <property type="evidence" value="ECO:0007669"/>
    <property type="project" value="InterPro"/>
</dbReference>
<dbReference type="SUPFAM" id="SSF49313">
    <property type="entry name" value="Cadherin-like"/>
    <property type="match status" value="1"/>
</dbReference>
<dbReference type="Pfam" id="PF05345">
    <property type="entry name" value="He_PIG"/>
    <property type="match status" value="1"/>
</dbReference>
<accession>A0A9E8D9V5</accession>
<name>A0A9E8D9V5_9BACT</name>
<dbReference type="NCBIfam" id="NF038128">
    <property type="entry name" value="choice_anch_J"/>
    <property type="match status" value="1"/>
</dbReference>
<sequence>MPDEVMLGRIKDFRLLLLLLPVMWNTASCSCTGGDVLVSEDAGTSSSSSSGAGGGDLGPCGVDCSQIETPQCAVAVCNTGQVLGPLNTCVVVPAPKGTSCDDGKFCTQGDACDESGACAGGPPNHCGIKADPCSSVICYEELKSCDVTPVNDGTACTPTDLCKINGICKLGECLGEPKPCTFSPLNECNSVSCDSATGKCVGTPDSAKDNNPCVLTGDPCTVNRTCQAGQCAGGEPKDCSALDLGCERGECEPETGLCRLTPGPVGTPCTEGIGECAVGSCDAKGACVPAPAPDGSACNDYNACTQMDTCASGSCVSGSAVDTCSAYLQETFENCSNGWTLGGDWECGTPTNVGPPAAHIGESVIGTQIAGLYHVNQGYNTAVADSPPIDLTKATTPMVSFWAWDHTEGGTFDGWNVKVSNDGGKTFTQLTAVTPAYGLTIGGQKAWGGNHSEEGWQNYTGDLSAYAGQSIILRLAFRSDGASVFPGVYVDDVTVAEPLQIPLYITTTSPLPNVYAGMDYSTPIVKVGGTSGSVWTIKDGGVNTNWLTIDPTTGVLQGTPSAAEAGQVTVTVHVEEPTLISNYAEKTFTFNVLPNSYYTSFEGACPDGWTLTGDWQCGVPINVGPASAYVGTQVLATQIEGPYTPLQTWAGTTATSPDIDLTAAQAPVLTFRMWIDTEGSTYDGTNLQISTDGGMTYSVVNGVSPAYPLTVAGKPAWGGHQSGLGWQFVQADLAPYAGKIVKLRFAFQSDSSGNFPGVYIDDVFID</sequence>